<evidence type="ECO:0000259" key="5">
    <source>
        <dbReference type="PROSITE" id="PS50208"/>
    </source>
</evidence>
<dbReference type="SUPFAM" id="SSF48452">
    <property type="entry name" value="TPR-like"/>
    <property type="match status" value="2"/>
</dbReference>
<dbReference type="SUPFAM" id="SSF52129">
    <property type="entry name" value="Caspase-like"/>
    <property type="match status" value="1"/>
</dbReference>
<reference evidence="7" key="1">
    <citation type="journal article" date="2019" name="Int. J. Syst. Evol. Microbiol.">
        <title>The Global Catalogue of Microorganisms (GCM) 10K type strain sequencing project: providing services to taxonomists for standard genome sequencing and annotation.</title>
        <authorList>
            <consortium name="The Broad Institute Genomics Platform"/>
            <consortium name="The Broad Institute Genome Sequencing Center for Infectious Disease"/>
            <person name="Wu L."/>
            <person name="Ma J."/>
        </authorList>
    </citation>
    <scope>NUCLEOTIDE SEQUENCE [LARGE SCALE GENOMIC DNA]</scope>
    <source>
        <strain evidence="7">JCM 17925</strain>
    </source>
</reference>
<dbReference type="PROSITE" id="PS50005">
    <property type="entry name" value="TPR"/>
    <property type="match status" value="2"/>
</dbReference>
<dbReference type="RefSeq" id="WP_345268854.1">
    <property type="nucleotide sequence ID" value="NZ_BAABHB010000006.1"/>
</dbReference>
<dbReference type="Pfam" id="PF13432">
    <property type="entry name" value="TPR_16"/>
    <property type="match status" value="1"/>
</dbReference>
<keyword evidence="7" id="KW-1185">Reference proteome</keyword>
<feature type="repeat" description="TPR" evidence="2">
    <location>
        <begin position="99"/>
        <end position="132"/>
    </location>
</feature>
<dbReference type="SMART" id="SM00028">
    <property type="entry name" value="TPR"/>
    <property type="match status" value="5"/>
</dbReference>
<dbReference type="SMART" id="SM00115">
    <property type="entry name" value="CASc"/>
    <property type="match status" value="1"/>
</dbReference>
<dbReference type="PROSITE" id="PS50293">
    <property type="entry name" value="TPR_REGION"/>
    <property type="match status" value="1"/>
</dbReference>
<feature type="repeat" description="TPR" evidence="2">
    <location>
        <begin position="202"/>
        <end position="235"/>
    </location>
</feature>
<evidence type="ECO:0000256" key="3">
    <source>
        <dbReference type="SAM" id="MobiDB-lite"/>
    </source>
</evidence>
<dbReference type="InterPro" id="IPR029030">
    <property type="entry name" value="Caspase-like_dom_sf"/>
</dbReference>
<feature type="signal peptide" evidence="4">
    <location>
        <begin position="1"/>
        <end position="23"/>
    </location>
</feature>
<dbReference type="Proteomes" id="UP001500936">
    <property type="component" value="Unassembled WGS sequence"/>
</dbReference>
<comment type="caution">
    <text evidence="6">The sequence shown here is derived from an EMBL/GenBank/DDBJ whole genome shotgun (WGS) entry which is preliminary data.</text>
</comment>
<evidence type="ECO:0000313" key="6">
    <source>
        <dbReference type="EMBL" id="GAA4409215.1"/>
    </source>
</evidence>
<dbReference type="Pfam" id="PF13424">
    <property type="entry name" value="TPR_12"/>
    <property type="match status" value="1"/>
</dbReference>
<dbReference type="InterPro" id="IPR052039">
    <property type="entry name" value="Caspase-related_regulators"/>
</dbReference>
<protein>
    <recommendedName>
        <fullName evidence="5">Caspase family p20 domain-containing protein</fullName>
    </recommendedName>
</protein>
<dbReference type="Pfam" id="PF00656">
    <property type="entry name" value="Peptidase_C14"/>
    <property type="match status" value="1"/>
</dbReference>
<feature type="region of interest" description="Disordered" evidence="3">
    <location>
        <begin position="398"/>
        <end position="417"/>
    </location>
</feature>
<dbReference type="Gene3D" id="3.40.50.1460">
    <property type="match status" value="1"/>
</dbReference>
<proteinExistence type="inferred from homology"/>
<dbReference type="EMBL" id="BAABHB010000006">
    <property type="protein sequence ID" value="GAA4409215.1"/>
    <property type="molecule type" value="Genomic_DNA"/>
</dbReference>
<dbReference type="PROSITE" id="PS50208">
    <property type="entry name" value="CASPASE_P20"/>
    <property type="match status" value="1"/>
</dbReference>
<accession>A0ABP8KKY9</accession>
<keyword evidence="2" id="KW-0802">TPR repeat</keyword>
<dbReference type="PANTHER" id="PTHR22576">
    <property type="entry name" value="MUCOSA ASSOCIATED LYMPHOID TISSUE LYMPHOMA TRANSLOCATION PROTEIN 1/PARACASPASE"/>
    <property type="match status" value="1"/>
</dbReference>
<evidence type="ECO:0000256" key="1">
    <source>
        <dbReference type="ARBA" id="ARBA00010134"/>
    </source>
</evidence>
<dbReference type="InterPro" id="IPR019734">
    <property type="entry name" value="TPR_rpt"/>
</dbReference>
<dbReference type="InterPro" id="IPR011600">
    <property type="entry name" value="Pept_C14_caspase"/>
</dbReference>
<evidence type="ECO:0000313" key="7">
    <source>
        <dbReference type="Proteomes" id="UP001500936"/>
    </source>
</evidence>
<feature type="domain" description="Caspase family p20" evidence="5">
    <location>
        <begin position="264"/>
        <end position="395"/>
    </location>
</feature>
<comment type="similarity">
    <text evidence="1">Belongs to the peptidase C14A family.</text>
</comment>
<evidence type="ECO:0000256" key="2">
    <source>
        <dbReference type="PROSITE-ProRule" id="PRU00339"/>
    </source>
</evidence>
<gene>
    <name evidence="6" type="ORF">GCM10023187_32190</name>
</gene>
<organism evidence="6 7">
    <name type="scientific">Nibrella viscosa</name>
    <dbReference type="NCBI Taxonomy" id="1084524"/>
    <lineage>
        <taxon>Bacteria</taxon>
        <taxon>Pseudomonadati</taxon>
        <taxon>Bacteroidota</taxon>
        <taxon>Cytophagia</taxon>
        <taxon>Cytophagales</taxon>
        <taxon>Spirosomataceae</taxon>
        <taxon>Nibrella</taxon>
    </lineage>
</organism>
<name>A0ABP8KKY9_9BACT</name>
<feature type="chain" id="PRO_5046931478" description="Caspase family p20 domain-containing protein" evidence="4">
    <location>
        <begin position="24"/>
        <end position="523"/>
    </location>
</feature>
<sequence>MKQLLRLIALAGILGLVTLPAPAQPTRTLQQWMDLADRETDPQKAIGYYTEVLKLQPDHLTAAEAFNGLAVVRSLPAVRAYREAMDDVNQALRRNDKPAKYYAQRAYIFIQLSEYDRAALDYQQAIARAPDKADYYSGLSYCQTKHGRFDEAEATAQKGIGLDAQSPYAYRNRGRARLRKGQTDLAIADFQTSLNLKHGQPFRVYCDLGEAYEQKGDAQQALRFYQQALDLDSDYADALVGKRQLEQRLKIGGTAPLPASNFTGRRVALVLGNSSYRYVTSLDGQPANDAKAMEKRLRDLGFETLLSVDQTYEESGKILRQFYEKAAKADVALVFYAGHGIQYRGENYLMPVDCRLKTEEEISLQAYSVTNLIDALQRQEPRYCIIIIDACRDDPFSQPAGTPATGGKPTADKVQHRSVQLPAADWQPRPAVPGVARGFRPIHVENRIKNCYVALATAPGATARNGPQQHGYYTAALLAHLKKGRRIDDVFRDVRNEVIEQTRKIGFSQQPEYLDRTVESLIL</sequence>
<dbReference type="InterPro" id="IPR001309">
    <property type="entry name" value="Pept_C14_p20"/>
</dbReference>
<keyword evidence="4" id="KW-0732">Signal</keyword>
<evidence type="ECO:0000256" key="4">
    <source>
        <dbReference type="SAM" id="SignalP"/>
    </source>
</evidence>
<dbReference type="PANTHER" id="PTHR22576:SF37">
    <property type="entry name" value="MUCOSA-ASSOCIATED LYMPHOID TISSUE LYMPHOMA TRANSLOCATION PROTEIN 1"/>
    <property type="match status" value="1"/>
</dbReference>
<dbReference type="Gene3D" id="1.25.40.10">
    <property type="entry name" value="Tetratricopeptide repeat domain"/>
    <property type="match status" value="3"/>
</dbReference>
<dbReference type="InterPro" id="IPR015917">
    <property type="entry name" value="Pept_C14A"/>
</dbReference>
<dbReference type="InterPro" id="IPR011990">
    <property type="entry name" value="TPR-like_helical_dom_sf"/>
</dbReference>